<feature type="compositionally biased region" description="Low complexity" evidence="1">
    <location>
        <begin position="242"/>
        <end position="253"/>
    </location>
</feature>
<dbReference type="CDD" id="cd17039">
    <property type="entry name" value="Ubl_ubiquitin_like"/>
    <property type="match status" value="1"/>
</dbReference>
<dbReference type="InterPro" id="IPR000626">
    <property type="entry name" value="Ubiquitin-like_dom"/>
</dbReference>
<dbReference type="Proteomes" id="UP000515163">
    <property type="component" value="Unplaced"/>
</dbReference>
<dbReference type="Pfam" id="PF00240">
    <property type="entry name" value="ubiquitin"/>
    <property type="match status" value="1"/>
</dbReference>
<keyword evidence="4" id="KW-1185">Reference proteome</keyword>
<dbReference type="GO" id="GO:0031593">
    <property type="term" value="F:polyubiquitin modification-dependent protein binding"/>
    <property type="evidence" value="ECO:0007669"/>
    <property type="project" value="TreeGrafter"/>
</dbReference>
<evidence type="ECO:0000259" key="3">
    <source>
        <dbReference type="PROSITE" id="PS50053"/>
    </source>
</evidence>
<dbReference type="FunCoup" id="A0A6P8IDS7">
    <property type="interactions" value="850"/>
</dbReference>
<dbReference type="OrthoDB" id="10016665at2759"/>
<dbReference type="SUPFAM" id="SSF46934">
    <property type="entry name" value="UBA-like"/>
    <property type="match status" value="1"/>
</dbReference>
<sequence length="349" mass="37138">MPFIRLKEATSLQKHQVEGIEWSEKVCELKDRASKVMNIPVVEQNLIYGGQLMKDNMALSSYGIQDGCTVHVVRKFPQIEPTEPEGSGASIENVMQVLEAAIKSPAYRTTVEKILTNPEMMEQLVAATPGLSKDLTAMALLQDQELLQQVIETADIEQVVQQHPSLVEAASYIAAATATEGGQGRSGLQNVRSILAADESDEDMPDVEPGVLARAEMIAAREEVIQASGRPVPVTPSMLQSALASAGLPSSSPTEGPSRSTGTPQRVTRDMFTDAITTALSGRAAAAAATAAVNTSNSPNTEPPSNAQLQNQLQQLRDMGITDDEVSLRALRATGGNVQAALEFIFGGT</sequence>
<dbReference type="PANTHER" id="PTHR10677:SF25">
    <property type="entry name" value="UBIQUITIN-LIKE PROTEIN 7"/>
    <property type="match status" value="1"/>
</dbReference>
<feature type="domain" description="UBA" evidence="2">
    <location>
        <begin position="304"/>
        <end position="348"/>
    </location>
</feature>
<dbReference type="CDD" id="cd14326">
    <property type="entry name" value="UBA_UBL7"/>
    <property type="match status" value="1"/>
</dbReference>
<dbReference type="InterPro" id="IPR015496">
    <property type="entry name" value="Ubiquilin"/>
</dbReference>
<dbReference type="SUPFAM" id="SSF54236">
    <property type="entry name" value="Ubiquitin-like"/>
    <property type="match status" value="1"/>
</dbReference>
<name>A0A6P8IDS7_ACTTE</name>
<dbReference type="Pfam" id="PF00627">
    <property type="entry name" value="UBA"/>
    <property type="match status" value="1"/>
</dbReference>
<protein>
    <submittedName>
        <fullName evidence="5">Ubiquitin-like protein 7</fullName>
    </submittedName>
</protein>
<evidence type="ECO:0000313" key="5">
    <source>
        <dbReference type="RefSeq" id="XP_031564562.1"/>
    </source>
</evidence>
<dbReference type="InterPro" id="IPR047878">
    <property type="entry name" value="UBL7_UBA"/>
</dbReference>
<dbReference type="PROSITE" id="PS50030">
    <property type="entry name" value="UBA"/>
    <property type="match status" value="1"/>
</dbReference>
<dbReference type="GO" id="GO:0005829">
    <property type="term" value="C:cytosol"/>
    <property type="evidence" value="ECO:0007669"/>
    <property type="project" value="TreeGrafter"/>
</dbReference>
<dbReference type="RefSeq" id="XP_031564562.1">
    <property type="nucleotide sequence ID" value="XM_031708702.1"/>
</dbReference>
<dbReference type="InParanoid" id="A0A6P8IDS7"/>
<gene>
    <name evidence="5" type="primary">LOC116299966</name>
</gene>
<evidence type="ECO:0000259" key="2">
    <source>
        <dbReference type="PROSITE" id="PS50030"/>
    </source>
</evidence>
<dbReference type="AlphaFoldDB" id="A0A6P8IDS7"/>
<feature type="compositionally biased region" description="Polar residues" evidence="1">
    <location>
        <begin position="254"/>
        <end position="266"/>
    </location>
</feature>
<dbReference type="PROSITE" id="PS50053">
    <property type="entry name" value="UBIQUITIN_2"/>
    <property type="match status" value="1"/>
</dbReference>
<dbReference type="Gene3D" id="3.10.20.90">
    <property type="entry name" value="Phosphatidylinositol 3-kinase Catalytic Subunit, Chain A, domain 1"/>
    <property type="match status" value="1"/>
</dbReference>
<dbReference type="SMART" id="SM00165">
    <property type="entry name" value="UBA"/>
    <property type="match status" value="1"/>
</dbReference>
<dbReference type="Gene3D" id="1.10.8.10">
    <property type="entry name" value="DNA helicase RuvA subunit, C-terminal domain"/>
    <property type="match status" value="1"/>
</dbReference>
<dbReference type="GeneID" id="116299966"/>
<evidence type="ECO:0000313" key="4">
    <source>
        <dbReference type="Proteomes" id="UP000515163"/>
    </source>
</evidence>
<accession>A0A6P8IDS7</accession>
<dbReference type="SMART" id="SM00213">
    <property type="entry name" value="UBQ"/>
    <property type="match status" value="1"/>
</dbReference>
<feature type="region of interest" description="Disordered" evidence="1">
    <location>
        <begin position="242"/>
        <end position="268"/>
    </location>
</feature>
<dbReference type="KEGG" id="aten:116299966"/>
<dbReference type="PANTHER" id="PTHR10677">
    <property type="entry name" value="UBIQUILIN"/>
    <property type="match status" value="1"/>
</dbReference>
<dbReference type="InterPro" id="IPR029071">
    <property type="entry name" value="Ubiquitin-like_domsf"/>
</dbReference>
<evidence type="ECO:0000256" key="1">
    <source>
        <dbReference type="SAM" id="MobiDB-lite"/>
    </source>
</evidence>
<feature type="domain" description="Ubiquitin-like" evidence="3">
    <location>
        <begin position="23"/>
        <end position="75"/>
    </location>
</feature>
<dbReference type="GO" id="GO:0006511">
    <property type="term" value="P:ubiquitin-dependent protein catabolic process"/>
    <property type="evidence" value="ECO:0007669"/>
    <property type="project" value="TreeGrafter"/>
</dbReference>
<reference evidence="5" key="1">
    <citation type="submission" date="2025-08" db="UniProtKB">
        <authorList>
            <consortium name="RefSeq"/>
        </authorList>
    </citation>
    <scope>IDENTIFICATION</scope>
    <source>
        <tissue evidence="5">Tentacle</tissue>
    </source>
</reference>
<organism evidence="4 5">
    <name type="scientific">Actinia tenebrosa</name>
    <name type="common">Australian red waratah sea anemone</name>
    <dbReference type="NCBI Taxonomy" id="6105"/>
    <lineage>
        <taxon>Eukaryota</taxon>
        <taxon>Metazoa</taxon>
        <taxon>Cnidaria</taxon>
        <taxon>Anthozoa</taxon>
        <taxon>Hexacorallia</taxon>
        <taxon>Actiniaria</taxon>
        <taxon>Actiniidae</taxon>
        <taxon>Actinia</taxon>
    </lineage>
</organism>
<dbReference type="InterPro" id="IPR009060">
    <property type="entry name" value="UBA-like_sf"/>
</dbReference>
<proteinExistence type="predicted"/>
<dbReference type="InterPro" id="IPR015940">
    <property type="entry name" value="UBA"/>
</dbReference>